<dbReference type="Pfam" id="PF08423">
    <property type="entry name" value="Rad51"/>
    <property type="match status" value="1"/>
</dbReference>
<evidence type="ECO:0000256" key="2">
    <source>
        <dbReference type="ARBA" id="ARBA00022741"/>
    </source>
</evidence>
<dbReference type="SUPFAM" id="SSF52540">
    <property type="entry name" value="P-loop containing nucleoside triphosphate hydrolases"/>
    <property type="match status" value="1"/>
</dbReference>
<keyword evidence="4" id="KW-0067">ATP-binding</keyword>
<dbReference type="EMBL" id="JBFDAA010000003">
    <property type="protein sequence ID" value="KAL1139183.1"/>
    <property type="molecule type" value="Genomic_DNA"/>
</dbReference>
<dbReference type="Gene3D" id="3.40.50.300">
    <property type="entry name" value="P-loop containing nucleotide triphosphate hydrolases"/>
    <property type="match status" value="1"/>
</dbReference>
<sequence length="240" mass="26097">MLLVLGGGVPVRGITELSGESGVGKTQICLQLSLTVQYPIDMGGLDSGAVYICTEDRFPSTRLHQILKEQSSNPQSRQPIPNLNFADRIYIDHVADVDSLKECIAVRLPRLLSNLKIGLVVLDSVAAVFRCDYEGLAQSNRRAHQIRMIAIKLHSLARTYNLAILAVNQVTANMDDGRSIPALGLTWANVVTTKLEVTAHRQPCLDSSWRELNLISAPDLPPASAIFCITSAGVSDVPQE</sequence>
<evidence type="ECO:0000256" key="6">
    <source>
        <dbReference type="ARBA" id="ARBA00023242"/>
    </source>
</evidence>
<dbReference type="PROSITE" id="PS50162">
    <property type="entry name" value="RECA_2"/>
    <property type="match status" value="1"/>
</dbReference>
<dbReference type="InterPro" id="IPR020588">
    <property type="entry name" value="RecA_ATP-bd"/>
</dbReference>
<keyword evidence="5" id="KW-0234">DNA repair</keyword>
<keyword evidence="2" id="KW-0547">Nucleotide-binding</keyword>
<dbReference type="Proteomes" id="UP001558652">
    <property type="component" value="Unassembled WGS sequence"/>
</dbReference>
<dbReference type="InterPro" id="IPR013632">
    <property type="entry name" value="Rad51_C"/>
</dbReference>
<dbReference type="InterPro" id="IPR047348">
    <property type="entry name" value="XRCC3-like_C"/>
</dbReference>
<keyword evidence="3" id="KW-0227">DNA damage</keyword>
<dbReference type="InterPro" id="IPR027417">
    <property type="entry name" value="P-loop_NTPase"/>
</dbReference>
<evidence type="ECO:0000313" key="8">
    <source>
        <dbReference type="EMBL" id="KAL1139183.1"/>
    </source>
</evidence>
<evidence type="ECO:0000256" key="4">
    <source>
        <dbReference type="ARBA" id="ARBA00022840"/>
    </source>
</evidence>
<feature type="domain" description="RecA family profile 1" evidence="7">
    <location>
        <begin position="1"/>
        <end position="170"/>
    </location>
</feature>
<evidence type="ECO:0000256" key="1">
    <source>
        <dbReference type="ARBA" id="ARBA00004123"/>
    </source>
</evidence>
<name>A0ABD0ZA89_9HEMI</name>
<evidence type="ECO:0000256" key="3">
    <source>
        <dbReference type="ARBA" id="ARBA00022763"/>
    </source>
</evidence>
<keyword evidence="9" id="KW-1185">Reference proteome</keyword>
<dbReference type="PANTHER" id="PTHR46487:SF1">
    <property type="entry name" value="DNA REPAIR PROTEIN XRCC3"/>
    <property type="match status" value="1"/>
</dbReference>
<dbReference type="GO" id="GO:0005634">
    <property type="term" value="C:nucleus"/>
    <property type="evidence" value="ECO:0007669"/>
    <property type="project" value="UniProtKB-SubCell"/>
</dbReference>
<comment type="caution">
    <text evidence="8">The sequence shown here is derived from an EMBL/GenBank/DDBJ whole genome shotgun (WGS) entry which is preliminary data.</text>
</comment>
<proteinExistence type="predicted"/>
<evidence type="ECO:0000313" key="9">
    <source>
        <dbReference type="Proteomes" id="UP001558652"/>
    </source>
</evidence>
<comment type="subcellular location">
    <subcellularLocation>
        <location evidence="1">Nucleus</location>
    </subcellularLocation>
</comment>
<accession>A0ABD0ZA89</accession>
<evidence type="ECO:0000259" key="7">
    <source>
        <dbReference type="PROSITE" id="PS50162"/>
    </source>
</evidence>
<dbReference type="CDD" id="cd19491">
    <property type="entry name" value="XRCC3"/>
    <property type="match status" value="1"/>
</dbReference>
<dbReference type="GO" id="GO:0006281">
    <property type="term" value="P:DNA repair"/>
    <property type="evidence" value="ECO:0007669"/>
    <property type="project" value="UniProtKB-KW"/>
</dbReference>
<dbReference type="PANTHER" id="PTHR46487">
    <property type="entry name" value="DNA REPAIR PROTEIN XRCC3"/>
    <property type="match status" value="1"/>
</dbReference>
<organism evidence="8 9">
    <name type="scientific">Ranatra chinensis</name>
    <dbReference type="NCBI Taxonomy" id="642074"/>
    <lineage>
        <taxon>Eukaryota</taxon>
        <taxon>Metazoa</taxon>
        <taxon>Ecdysozoa</taxon>
        <taxon>Arthropoda</taxon>
        <taxon>Hexapoda</taxon>
        <taxon>Insecta</taxon>
        <taxon>Pterygota</taxon>
        <taxon>Neoptera</taxon>
        <taxon>Paraneoptera</taxon>
        <taxon>Hemiptera</taxon>
        <taxon>Heteroptera</taxon>
        <taxon>Panheteroptera</taxon>
        <taxon>Nepomorpha</taxon>
        <taxon>Nepidae</taxon>
        <taxon>Ranatrinae</taxon>
        <taxon>Ranatra</taxon>
    </lineage>
</organism>
<reference evidence="8 9" key="1">
    <citation type="submission" date="2024-07" db="EMBL/GenBank/DDBJ databases">
        <title>Chromosome-level genome assembly of the water stick insect Ranatra chinensis (Heteroptera: Nepidae).</title>
        <authorList>
            <person name="Liu X."/>
        </authorList>
    </citation>
    <scope>NUCLEOTIDE SEQUENCE [LARGE SCALE GENOMIC DNA]</scope>
    <source>
        <strain evidence="8">Cailab_2021Rc</strain>
        <tissue evidence="8">Muscle</tissue>
    </source>
</reference>
<gene>
    <name evidence="8" type="ORF">AAG570_009242</name>
</gene>
<dbReference type="GO" id="GO:0005524">
    <property type="term" value="F:ATP binding"/>
    <property type="evidence" value="ECO:0007669"/>
    <property type="project" value="UniProtKB-KW"/>
</dbReference>
<evidence type="ECO:0000256" key="5">
    <source>
        <dbReference type="ARBA" id="ARBA00023204"/>
    </source>
</evidence>
<keyword evidence="6" id="KW-0539">Nucleus</keyword>
<dbReference type="AlphaFoldDB" id="A0ABD0ZA89"/>
<protein>
    <recommendedName>
        <fullName evidence="7">RecA family profile 1 domain-containing protein</fullName>
    </recommendedName>
</protein>